<evidence type="ECO:0000259" key="19">
    <source>
        <dbReference type="PROSITE" id="PS50158"/>
    </source>
</evidence>
<evidence type="ECO:0000256" key="1">
    <source>
        <dbReference type="ARBA" id="ARBA00004123"/>
    </source>
</evidence>
<feature type="coiled-coil region" evidence="16">
    <location>
        <begin position="2499"/>
        <end position="2540"/>
    </location>
</feature>
<dbReference type="Pfam" id="PF00201">
    <property type="entry name" value="UDPGT"/>
    <property type="match status" value="1"/>
</dbReference>
<dbReference type="InterPro" id="IPR000504">
    <property type="entry name" value="RRM_dom"/>
</dbReference>
<feature type="compositionally biased region" description="Basic and acidic residues" evidence="17">
    <location>
        <begin position="685"/>
        <end position="700"/>
    </location>
</feature>
<feature type="region of interest" description="Disordered" evidence="17">
    <location>
        <begin position="1378"/>
        <end position="1398"/>
    </location>
</feature>
<evidence type="ECO:0000259" key="18">
    <source>
        <dbReference type="PROSITE" id="PS50102"/>
    </source>
</evidence>
<sequence>MTTHKSHCLILPYPAQGHINPMLQFSKRLQSKGVKITIATTKSFLKTMQELPNLVSIEAISDGYDDGGRDQAGSFVAYITRFKEVGSDTLAQLIKKLANCGCPVNCIVYDPFLPWAVEVAKNFGLVTAAFFTQNCAVDNIYYHVHKGVIKLPPTKVDEEIIVPGFSTIETLSRIESSDVPSFVVSPEAERILEMLVNQFSNLDKVDWVLINSFYELEKEVIDWMAKLYPMIKTIGPTIPSMYLDKRLPDDKEYGLSLFKPMAYECLNWLNRQPINSVVYVSFGSLAKLEADQMEELAWGLRNSNKNFLWVVRSTEESKLPKNFVEELKLTRENKGLVVSWCPQLQVLEHKSIGCFLTHCGWNSTLEAISLGVPMLTMPQWTDQPTNAKLVKDVWEMGVRAKQDEKGIVRREVIAECIQLVMEEEKGKVIRENAKKLKELARNAVDEGGSSDKNIEEFVSKLDCHCIAQIWEVREQERERERRRVVMGGDERRKEREAAALVGLRWNFVGEDDRRRSKEKREGIRRAKVVKRLLEWNNDIVRLLKLPQRLPVRDKLLQSLCYQLQQFRQKKDGKGGKSSKASRSAGDATPDLVDAMAKSDQVPDGEKPLRRDDDTPTSSESLTKKDLPAEHAEAPPLDESNYVDTAETTPASGKLVKEDAAEPEAALNSDSGDRGIVDTSSISEHANTKRGNEDVKDDHLEAPGIIASDVSIKSSAMDVPVEFSSYSSADEAVAHQVEVERLHVQVTDVGTMQESHNPGSKKGDSSSEVEIEGDKKLPLNETSETSISQTATLVGDEGKEETKAEYFQLSEPNNVPSTVLATQNAEIAEDRGRLPNSVYSLPEIDELSLISSQMVGHQMEDAVSGSRNEETLEMSSGAGEYENYRDEVQISDSRGIASENFVEKKMVNISSRSDGSYISLCQLAEVVRDLDEDDFRFLFMCRDSAPNAPSLKLFDTFEKLKEQLYLASLVKDVSCLQLAEESELQMELSRQHHKLTNQISAAEASSTELGEKNDILADQLAQSRSEFQLIVSERDDLQKQLHISKGEVGELSERINELQTKLETSLGESASLSSEMVDCRNLVATLQVRNESLIGSLNLLSEENKKLLEEKENLVLENEKLGTDLAQSKALFGSLQLDNEELSQNFTSLSEEKMKLHGEKEHLISENEKLVAQLSDYKNVVEALQVENKNINESLISVTEAKKQLQEEKKSLLSETEKLGLEFKESKSLIEALQMEVAEAKGHLTSVMEERNELDEQKKYLLSETEKQSFQLAEYKNSCNKMENDLKDTTLRIEHLTEENMHLKRSLELSETMKTESPNQSSFAYESKEEAGHQLEGSCHSSFAPANLIDDDGSNWFGVMKRHVEEAERVLEKLEKSIEDMHSQSASMSRSSGKPVSPGVSKLIQAFESKDHDDEHQPEEFQSSENQTDADAYVLIQGLTVTLRVLLKDLVLGAGNGYQFLEREKSSKTATEVAAEELRANCKSLNEHIDLLEGANIELMVFNESLGGCFWNAKEREGELMVLNEALHKQEAATKAENSLLRENLRSFQEKLSILQNQLGEMRESCKEMGSCISNQVEALYKEVADRGSILREEWNSTIDQVFQTLRRLDLSVETVGSSLPSRADHGLGCISLSSRTAASVDAAINVIEALQGQVEAGCESMMSTSHEVNEKLDFLQVENERSVSLLHRIYGNLKKLVNEMPGHLQEDEVDDPEKSVDLSHPGAFDSLLEQLQRFLDEKTQVESVNEKLKSELMARTTEFEELSKRSLGSDSILKVVQVVEGVISLDSFEINFNEPVSCLESLTSLLVQKYKEATEDLRLFREEYSSKEVQVIDLQGQMDHLSLLLVQCENEVVVLRESLKRAEEDVVSIGSQYQEKVAEFEQSEQRVSSLREKLGIAVTKGKGLIVQRDSLKQSLADTSSELQKFSEELQLKDARLQEVEMKLKTYSEAGERMEALESELSYIRNSATALRESFFLKDSVLQKIEEILEDLELPDHFHSKDIIDKVDWLAKSVAGNSLPLTDWDHKSSIGGSYSDAGYALADGWKEASQPNLGSSEDLRRRFEELQGKFYGLAEQNEMLEQSLVERNILVQKWEEMLDRIDMPSHLRSLEPEDRIGWLALAVSEAQNQYDSLQQKYDNFESLFASTSADLEESHRKISELVNAYQLVVSEKELLSKSLESLNFDYEEMSRKAAQSEISNDDLQSRVDDLQKKLNKMLGAEGRIHHLEGEIRRLQDMVKDSLRTSETDDVIFSSGSTESLEQLIKKLIDKYTTLSLGKPSESDTTPEHVDKGADLSHEEKRESNVSCDEDAYGGALSRKLEDALSELLSLKEEKENIELTNQSLVRELEELSIKNKELQDLLSQEEQKSSSLREKLNVAVRKGKSLVQHRDSLKQSIEELNGEVDRLKSEIRLQENAISDYEQRIKVLSVYPERIKTIESESSILRDQLAEKDYTLSMILSTLDEVNVGSNIGNPVEKLKRVGQLCNDLQSALTSSEHEAKKSKRAAELLLAELNEVQERNDGLQEELAKCLSELSGLSKQKESADYAKHEALAHLEKLSSAHSEERKNQLAEITMLKSGVDQLRKDLFVVDRLLNDVLSMDLETMHHLGFSMKVCLEPTDQNHFPLLVADSSGLTFTEPENKVFNKEIGSINQKLNRHSHLLHEEATRITEILRAIHEEISYHRQHSSSLKRDVMQLESIQKEKDAELLTVQRYNAMLYEACTTLVIEIESRKSQLVGNSLASGASRINSVYQRLADGNDLAEKTDRYSEEGIRSVIERLFMAVKDIMSVQSDIAEFGQKDMKAAIANLQKELQEKDIQREKICAELVSQIKEAESISKSYSQELQIAKTEMDDLHRKVKLMEEERDSLAHRIKELQDQESNFADLQLRVKLLEDRLAAKEQGDFIEVLNLNRFVVISFNLNSNLIEIFCITIENEALMQALDEEEAQMEDMTNKIEEMERVLLQKNKDMENLEVSRGKTMKKLSVTVSKFDELHQLSESLLSEVENLQSQLQERDTEISFLRQEVTRCTNNAIASAQMSSKRNTDEIHDFFTWVDKMISRVQAHDMNYDDAKVNQIHEYKEMLEKQLACVISELEDLRAQAQTRDLMLKVEKDKVEQLVRKEEFLENSLRHKESQLTMLRGDSDMGQLANSTSEITEIEPVANKRVVPGTVASQVRSLRKTNSDQVAVAIDVDPDSGKLDDEDDDKDSDVDTNVKWFDIELPFTVVVDVALLGLSNAKTGAKFYLFCLGYIHLPHGFKSMTTSRIVPRFTRPITDMIDGLWVSCDRTLMRQPVLRLSVIIYWAVLHALLATFVSRAQDSALLSSQFSVNHPSYYSEMSRVYVGNLDPRVTERELEDEFRTFGVIRSVWVARRPPGYAFIDFDDRRDAQDAIKEIDGKNGWRVELSHNSRGERGGGRGGGRGRSGGSDLKCYECGESGHFARECRVRGAPGKRRSRSPPRYRRSPSYGRRSYSPRARSPRRRSPSPRGRSYSRSPYRGQDEKWPQGPNQKQELNGEEDYLSHSGMFGYLCYYA</sequence>
<dbReference type="InterPro" id="IPR012677">
    <property type="entry name" value="Nucleotide-bd_a/b_plait_sf"/>
</dbReference>
<feature type="coiled-coil region" evidence="16">
    <location>
        <begin position="2316"/>
        <end position="2423"/>
    </location>
</feature>
<evidence type="ECO:0000256" key="2">
    <source>
        <dbReference type="ARBA" id="ARBA00009995"/>
    </source>
</evidence>
<feature type="coiled-coil region" evidence="16">
    <location>
        <begin position="1047"/>
        <end position="1123"/>
    </location>
</feature>
<feature type="coiled-coil region" evidence="16">
    <location>
        <begin position="3081"/>
        <end position="3136"/>
    </location>
</feature>
<evidence type="ECO:0000256" key="11">
    <source>
        <dbReference type="ARBA" id="ARBA00023187"/>
    </source>
</evidence>
<evidence type="ECO:0000256" key="3">
    <source>
        <dbReference type="ARBA" id="ARBA00022553"/>
    </source>
</evidence>
<dbReference type="InterPro" id="IPR035979">
    <property type="entry name" value="RBD_domain_sf"/>
</dbReference>
<keyword evidence="10" id="KW-0862">Zinc</keyword>
<dbReference type="SUPFAM" id="SSF57997">
    <property type="entry name" value="Tropomyosin"/>
    <property type="match status" value="1"/>
</dbReference>
<gene>
    <name evidence="20" type="ORF">RND71_004773</name>
</gene>
<dbReference type="Gene3D" id="3.40.50.2000">
    <property type="entry name" value="Glycogen Phosphorylase B"/>
    <property type="match status" value="2"/>
</dbReference>
<dbReference type="SUPFAM" id="SSF57756">
    <property type="entry name" value="Retrovirus zinc finger-like domains"/>
    <property type="match status" value="1"/>
</dbReference>
<feature type="compositionally biased region" description="Gly residues" evidence="17">
    <location>
        <begin position="3416"/>
        <end position="3425"/>
    </location>
</feature>
<evidence type="ECO:0000256" key="14">
    <source>
        <dbReference type="PROSITE-ProRule" id="PRU00047"/>
    </source>
</evidence>
<evidence type="ECO:0000256" key="10">
    <source>
        <dbReference type="ARBA" id="ARBA00022833"/>
    </source>
</evidence>
<feature type="region of interest" description="Disordered" evidence="17">
    <location>
        <begin position="3403"/>
        <end position="3428"/>
    </location>
</feature>
<dbReference type="SUPFAM" id="SSF53756">
    <property type="entry name" value="UDP-Glycosyltransferase/glycogen phosphorylase"/>
    <property type="match status" value="1"/>
</dbReference>
<evidence type="ECO:0000256" key="12">
    <source>
        <dbReference type="ARBA" id="ARBA00023242"/>
    </source>
</evidence>
<dbReference type="EMBL" id="JAVYJV010000003">
    <property type="protein sequence ID" value="KAK4374096.1"/>
    <property type="molecule type" value="Genomic_DNA"/>
</dbReference>
<evidence type="ECO:0000313" key="20">
    <source>
        <dbReference type="EMBL" id="KAK4374096.1"/>
    </source>
</evidence>
<evidence type="ECO:0000256" key="4">
    <source>
        <dbReference type="ARBA" id="ARBA00022664"/>
    </source>
</evidence>
<dbReference type="PROSITE" id="PS00375">
    <property type="entry name" value="UDPGT"/>
    <property type="match status" value="1"/>
</dbReference>
<accession>A0AAE1VRQ1</accession>
<keyword evidence="12" id="KW-0539">Nucleus</keyword>
<feature type="compositionally biased region" description="Low complexity" evidence="17">
    <location>
        <begin position="1382"/>
        <end position="1391"/>
    </location>
</feature>
<dbReference type="GO" id="GO:0008194">
    <property type="term" value="F:UDP-glycosyltransferase activity"/>
    <property type="evidence" value="ECO:0007669"/>
    <property type="project" value="InterPro"/>
</dbReference>
<feature type="coiled-coil region" evidence="16">
    <location>
        <begin position="2185"/>
        <end position="2219"/>
    </location>
</feature>
<dbReference type="GO" id="GO:0008270">
    <property type="term" value="F:zinc ion binding"/>
    <property type="evidence" value="ECO:0007669"/>
    <property type="project" value="UniProtKB-KW"/>
</dbReference>
<evidence type="ECO:0000256" key="6">
    <source>
        <dbReference type="ARBA" id="ARBA00022679"/>
    </source>
</evidence>
<comment type="subcellular location">
    <subcellularLocation>
        <location evidence="1">Nucleus</location>
    </subcellularLocation>
</comment>
<evidence type="ECO:0000256" key="7">
    <source>
        <dbReference type="ARBA" id="ARBA00022723"/>
    </source>
</evidence>
<dbReference type="SMART" id="SM00360">
    <property type="entry name" value="RRM"/>
    <property type="match status" value="1"/>
</dbReference>
<keyword evidence="5" id="KW-0328">Glycosyltransferase</keyword>
<feature type="compositionally biased region" description="Low complexity" evidence="17">
    <location>
        <begin position="3464"/>
        <end position="3476"/>
    </location>
</feature>
<dbReference type="CDD" id="cd03784">
    <property type="entry name" value="GT1_Gtf-like"/>
    <property type="match status" value="1"/>
</dbReference>
<feature type="domain" description="CCHC-type" evidence="19">
    <location>
        <begin position="3430"/>
        <end position="3445"/>
    </location>
</feature>
<dbReference type="PROSITE" id="PS50102">
    <property type="entry name" value="RRM"/>
    <property type="match status" value="1"/>
</dbReference>
<evidence type="ECO:0000313" key="21">
    <source>
        <dbReference type="Proteomes" id="UP001291623"/>
    </source>
</evidence>
<dbReference type="SUPFAM" id="SSF54928">
    <property type="entry name" value="RNA-binding domain, RBD"/>
    <property type="match status" value="1"/>
</dbReference>
<evidence type="ECO:0000256" key="8">
    <source>
        <dbReference type="ARBA" id="ARBA00022728"/>
    </source>
</evidence>
<feature type="region of interest" description="Disordered" evidence="17">
    <location>
        <begin position="567"/>
        <end position="700"/>
    </location>
</feature>
<name>A0AAE1VRQ1_9SOLA</name>
<keyword evidence="8" id="KW-0747">Spliceosome</keyword>
<organism evidence="20 21">
    <name type="scientific">Anisodus tanguticus</name>
    <dbReference type="NCBI Taxonomy" id="243964"/>
    <lineage>
        <taxon>Eukaryota</taxon>
        <taxon>Viridiplantae</taxon>
        <taxon>Streptophyta</taxon>
        <taxon>Embryophyta</taxon>
        <taxon>Tracheophyta</taxon>
        <taxon>Spermatophyta</taxon>
        <taxon>Magnoliopsida</taxon>
        <taxon>eudicotyledons</taxon>
        <taxon>Gunneridae</taxon>
        <taxon>Pentapetalae</taxon>
        <taxon>asterids</taxon>
        <taxon>lamiids</taxon>
        <taxon>Solanales</taxon>
        <taxon>Solanaceae</taxon>
        <taxon>Solanoideae</taxon>
        <taxon>Hyoscyameae</taxon>
        <taxon>Anisodus</taxon>
    </lineage>
</organism>
<feature type="coiled-coil region" evidence="16">
    <location>
        <begin position="1810"/>
        <end position="1942"/>
    </location>
</feature>
<keyword evidence="6" id="KW-0808">Transferase</keyword>
<dbReference type="CDD" id="cd12373">
    <property type="entry name" value="RRM_SRSF3_like"/>
    <property type="match status" value="1"/>
</dbReference>
<dbReference type="FunFam" id="4.10.60.10:FF:000029">
    <property type="entry name" value="Serine/arginine-rich splicing factor RSZ22A"/>
    <property type="match status" value="1"/>
</dbReference>
<dbReference type="InterPro" id="IPR002213">
    <property type="entry name" value="UDP_glucos_trans"/>
</dbReference>
<feature type="region of interest" description="Disordered" evidence="17">
    <location>
        <begin position="3445"/>
        <end position="3518"/>
    </location>
</feature>
<dbReference type="PROSITE" id="PS50158">
    <property type="entry name" value="ZF_CCHC"/>
    <property type="match status" value="1"/>
</dbReference>
<dbReference type="PANTHER" id="PTHR43939:SF50">
    <property type="entry name" value="NUCLEOPORIN"/>
    <property type="match status" value="1"/>
</dbReference>
<feature type="coiled-coil region" evidence="16">
    <location>
        <begin position="1731"/>
        <end position="1765"/>
    </location>
</feature>
<feature type="coiled-coil region" evidence="16">
    <location>
        <begin position="1159"/>
        <end position="1305"/>
    </location>
</feature>
<feature type="coiled-coil region" evidence="16">
    <location>
        <begin position="2935"/>
        <end position="3025"/>
    </location>
</feature>
<dbReference type="Gene3D" id="4.10.60.10">
    <property type="entry name" value="Zinc finger, CCHC-type"/>
    <property type="match status" value="1"/>
</dbReference>
<evidence type="ECO:0000256" key="17">
    <source>
        <dbReference type="SAM" id="MobiDB-lite"/>
    </source>
</evidence>
<evidence type="ECO:0000256" key="16">
    <source>
        <dbReference type="SAM" id="Coils"/>
    </source>
</evidence>
<feature type="compositionally biased region" description="Polar residues" evidence="17">
    <location>
        <begin position="779"/>
        <end position="791"/>
    </location>
</feature>
<feature type="compositionally biased region" description="Polar residues" evidence="17">
    <location>
        <begin position="1314"/>
        <end position="1323"/>
    </location>
</feature>
<evidence type="ECO:0000256" key="15">
    <source>
        <dbReference type="PROSITE-ProRule" id="PRU00176"/>
    </source>
</evidence>
<dbReference type="Gene3D" id="3.30.70.330">
    <property type="match status" value="1"/>
</dbReference>
<dbReference type="InterPro" id="IPR001878">
    <property type="entry name" value="Znf_CCHC"/>
</dbReference>
<feature type="compositionally biased region" description="Polar residues" evidence="17">
    <location>
        <begin position="641"/>
        <end position="650"/>
    </location>
</feature>
<feature type="region of interest" description="Disordered" evidence="17">
    <location>
        <begin position="1310"/>
        <end position="1330"/>
    </location>
</feature>
<dbReference type="FunFam" id="3.30.70.330:FF:000214">
    <property type="entry name" value="Serine/arginine-rich splicing factor 7"/>
    <property type="match status" value="1"/>
</dbReference>
<keyword evidence="15" id="KW-0694">RNA-binding</keyword>
<feature type="compositionally biased region" description="Low complexity" evidence="17">
    <location>
        <begin position="3485"/>
        <end position="3497"/>
    </location>
</feature>
<feature type="coiled-coil region" evidence="16">
    <location>
        <begin position="2799"/>
        <end position="2896"/>
    </location>
</feature>
<evidence type="ECO:0000256" key="5">
    <source>
        <dbReference type="ARBA" id="ARBA00022676"/>
    </source>
</evidence>
<feature type="compositionally biased region" description="Basic and acidic residues" evidence="17">
    <location>
        <begin position="3403"/>
        <end position="3415"/>
    </location>
</feature>
<protein>
    <recommendedName>
        <fullName evidence="22">UDP-glycosyltransferases domain-containing protein</fullName>
    </recommendedName>
</protein>
<dbReference type="GO" id="GO:0000398">
    <property type="term" value="P:mRNA splicing, via spliceosome"/>
    <property type="evidence" value="ECO:0007669"/>
    <property type="project" value="UniProtKB-ARBA"/>
</dbReference>
<evidence type="ECO:0008006" key="22">
    <source>
        <dbReference type="Google" id="ProtNLM"/>
    </source>
</evidence>
<evidence type="ECO:0000256" key="13">
    <source>
        <dbReference type="ARBA" id="ARBA00061011"/>
    </source>
</evidence>
<dbReference type="GO" id="GO:0005681">
    <property type="term" value="C:spliceosomal complex"/>
    <property type="evidence" value="ECO:0007669"/>
    <property type="project" value="UniProtKB-KW"/>
</dbReference>
<keyword evidence="3" id="KW-0597">Phosphoprotein</keyword>
<dbReference type="SMART" id="SM00343">
    <property type="entry name" value="ZnF_C2HC"/>
    <property type="match status" value="1"/>
</dbReference>
<dbReference type="InterPro" id="IPR036875">
    <property type="entry name" value="Znf_CCHC_sf"/>
</dbReference>
<keyword evidence="11" id="KW-0508">mRNA splicing</keyword>
<dbReference type="InterPro" id="IPR035595">
    <property type="entry name" value="UDP_glycos_trans_CS"/>
</dbReference>
<keyword evidence="4" id="KW-0507">mRNA processing</keyword>
<dbReference type="Pfam" id="PF00076">
    <property type="entry name" value="RRM_1"/>
    <property type="match status" value="1"/>
</dbReference>
<feature type="compositionally biased region" description="Basic and acidic residues" evidence="17">
    <location>
        <begin position="603"/>
        <end position="613"/>
    </location>
</feature>
<feature type="domain" description="RRM" evidence="18">
    <location>
        <begin position="3339"/>
        <end position="3410"/>
    </location>
</feature>
<keyword evidence="21" id="KW-1185">Reference proteome</keyword>
<feature type="compositionally biased region" description="Low complexity" evidence="17">
    <location>
        <begin position="577"/>
        <end position="587"/>
    </location>
</feature>
<feature type="compositionally biased region" description="Basic and acidic residues" evidence="17">
    <location>
        <begin position="621"/>
        <end position="632"/>
    </location>
</feature>
<reference evidence="20" key="1">
    <citation type="submission" date="2023-12" db="EMBL/GenBank/DDBJ databases">
        <title>Genome assembly of Anisodus tanguticus.</title>
        <authorList>
            <person name="Wang Y.-J."/>
        </authorList>
    </citation>
    <scope>NUCLEOTIDE SEQUENCE</scope>
    <source>
        <strain evidence="20">KB-2021</strain>
        <tissue evidence="20">Leaf</tissue>
    </source>
</reference>
<dbReference type="GO" id="GO:0016607">
    <property type="term" value="C:nuclear speck"/>
    <property type="evidence" value="ECO:0007669"/>
    <property type="project" value="UniProtKB-ARBA"/>
</dbReference>
<dbReference type="PANTHER" id="PTHR43939">
    <property type="entry name" value="COILED-COIL DOMAIN-CONTAINING PROTEIN 158"/>
    <property type="match status" value="1"/>
</dbReference>
<feature type="compositionally biased region" description="Basic residues" evidence="17">
    <location>
        <begin position="3450"/>
        <end position="3463"/>
    </location>
</feature>
<proteinExistence type="inferred from homology"/>
<feature type="coiled-coil region" evidence="16">
    <location>
        <begin position="1537"/>
        <end position="1564"/>
    </location>
</feature>
<keyword evidence="9 14" id="KW-0863">Zinc-finger</keyword>
<keyword evidence="7" id="KW-0479">Metal-binding</keyword>
<evidence type="ECO:0000256" key="9">
    <source>
        <dbReference type="ARBA" id="ARBA00022771"/>
    </source>
</evidence>
<comment type="similarity">
    <text evidence="2">Belongs to the UDP-glycosyltransferase family.</text>
</comment>
<comment type="similarity">
    <text evidence="13">Belongs to the splicing factor SR family. RSZ subfamily.</text>
</comment>
<dbReference type="Proteomes" id="UP001291623">
    <property type="component" value="Unassembled WGS sequence"/>
</dbReference>
<comment type="caution">
    <text evidence="20">The sequence shown here is derived from an EMBL/GenBank/DDBJ whole genome shotgun (WGS) entry which is preliminary data.</text>
</comment>
<dbReference type="FunFam" id="3.40.50.2000:FF:000057">
    <property type="entry name" value="Glycosyltransferase"/>
    <property type="match status" value="1"/>
</dbReference>
<feature type="region of interest" description="Disordered" evidence="17">
    <location>
        <begin position="2274"/>
        <end position="2307"/>
    </location>
</feature>
<feature type="compositionally biased region" description="Basic and acidic residues" evidence="17">
    <location>
        <begin position="2284"/>
        <end position="2302"/>
    </location>
</feature>
<feature type="region of interest" description="Disordered" evidence="17">
    <location>
        <begin position="749"/>
        <end position="800"/>
    </location>
</feature>
<keyword evidence="16" id="KW-0175">Coiled coil</keyword>
<dbReference type="GO" id="GO:0003729">
    <property type="term" value="F:mRNA binding"/>
    <property type="evidence" value="ECO:0007669"/>
    <property type="project" value="UniProtKB-ARBA"/>
</dbReference>
<dbReference type="FunFam" id="3.40.50.2000:FF:000019">
    <property type="entry name" value="Glycosyltransferase"/>
    <property type="match status" value="1"/>
</dbReference>
<dbReference type="Pfam" id="PF00098">
    <property type="entry name" value="zf-CCHC"/>
    <property type="match status" value="1"/>
</dbReference>